<evidence type="ECO:0000313" key="3">
    <source>
        <dbReference type="Proteomes" id="UP000181917"/>
    </source>
</evidence>
<reference evidence="2 3" key="1">
    <citation type="submission" date="2016-10" db="EMBL/GenBank/DDBJ databases">
        <authorList>
            <person name="de Groot N.N."/>
        </authorList>
    </citation>
    <scope>NUCLEOTIDE SEQUENCE [LARGE SCALE GENOMIC DNA]</scope>
    <source>
        <strain evidence="2 3">DSM 20117</strain>
    </source>
</reference>
<protein>
    <submittedName>
        <fullName evidence="2">3-oxoacyl-[acyl-carrier protein] reductase</fullName>
    </submittedName>
</protein>
<dbReference type="Gene3D" id="3.40.50.720">
    <property type="entry name" value="NAD(P)-binding Rossmann-like Domain"/>
    <property type="match status" value="1"/>
</dbReference>
<keyword evidence="3" id="KW-1185">Reference proteome</keyword>
<accession>A0A1H1ANS7</accession>
<dbReference type="EMBL" id="FNKH01000002">
    <property type="protein sequence ID" value="SDQ41242.1"/>
    <property type="molecule type" value="Genomic_DNA"/>
</dbReference>
<name>A0A1H1ANS7_9MICC</name>
<comment type="similarity">
    <text evidence="1">Belongs to the short-chain dehydrogenases/reductases (SDR) family.</text>
</comment>
<dbReference type="PANTHER" id="PTHR42879:SF6">
    <property type="entry name" value="NADPH-DEPENDENT REDUCTASE BACG"/>
    <property type="match status" value="1"/>
</dbReference>
<dbReference type="SUPFAM" id="SSF51735">
    <property type="entry name" value="NAD(P)-binding Rossmann-fold domains"/>
    <property type="match status" value="1"/>
</dbReference>
<evidence type="ECO:0000256" key="1">
    <source>
        <dbReference type="ARBA" id="ARBA00006484"/>
    </source>
</evidence>
<dbReference type="KEGG" id="acry:AC20117_12250"/>
<dbReference type="CDD" id="cd05344">
    <property type="entry name" value="BKR_like_SDR_like"/>
    <property type="match status" value="1"/>
</dbReference>
<dbReference type="STRING" id="37928.SAMN04489742_1015"/>
<dbReference type="RefSeq" id="WP_074699502.1">
    <property type="nucleotide sequence ID" value="NZ_CP018863.1"/>
</dbReference>
<dbReference type="InterPro" id="IPR002347">
    <property type="entry name" value="SDR_fam"/>
</dbReference>
<dbReference type="PANTHER" id="PTHR42879">
    <property type="entry name" value="3-OXOACYL-(ACYL-CARRIER-PROTEIN) REDUCTASE"/>
    <property type="match status" value="1"/>
</dbReference>
<dbReference type="Proteomes" id="UP000181917">
    <property type="component" value="Unassembled WGS sequence"/>
</dbReference>
<dbReference type="AlphaFoldDB" id="A0A1H1ANS7"/>
<gene>
    <name evidence="2" type="ORF">SAMN04489742_1015</name>
</gene>
<sequence length="257" mass="26138">MDTGLKGKNVLIPGSSAGIGLAIARALANEGANVVLAARRQETVQAEAAKLPSAVGIGMDLNEEGAPARLVEQAEQAFGPIDVLVLNGGGPPPGGAADITDEQALAAVHQLLLQHIRLTNLVLPGMRQRGWGRIVAVGSSGVQSPLPNLSLSNIGRAGLAGYLKTLAAEVAADGVTVNMVLPGRIDTDRVASLDIAAAKRTGATPAEARKSSEATIPAGRYGKPEEFAAVVAFLAGAPAAYVTGEQIRCDGGLVRSY</sequence>
<dbReference type="PRINTS" id="PR00081">
    <property type="entry name" value="GDHRDH"/>
</dbReference>
<dbReference type="InterPro" id="IPR050259">
    <property type="entry name" value="SDR"/>
</dbReference>
<evidence type="ECO:0000313" key="2">
    <source>
        <dbReference type="EMBL" id="SDQ41242.1"/>
    </source>
</evidence>
<proteinExistence type="inferred from homology"/>
<organism evidence="2 3">
    <name type="scientific">Crystallibacter crystallopoietes</name>
    <dbReference type="NCBI Taxonomy" id="37928"/>
    <lineage>
        <taxon>Bacteria</taxon>
        <taxon>Bacillati</taxon>
        <taxon>Actinomycetota</taxon>
        <taxon>Actinomycetes</taxon>
        <taxon>Micrococcales</taxon>
        <taxon>Micrococcaceae</taxon>
        <taxon>Crystallibacter</taxon>
    </lineage>
</organism>
<dbReference type="Pfam" id="PF13561">
    <property type="entry name" value="adh_short_C2"/>
    <property type="match status" value="1"/>
</dbReference>
<dbReference type="InterPro" id="IPR036291">
    <property type="entry name" value="NAD(P)-bd_dom_sf"/>
</dbReference>
<dbReference type="OrthoDB" id="9793325at2"/>